<dbReference type="GO" id="GO:0005737">
    <property type="term" value="C:cytoplasm"/>
    <property type="evidence" value="ECO:0007669"/>
    <property type="project" value="TreeGrafter"/>
</dbReference>
<dbReference type="Gene3D" id="1.10.10.10">
    <property type="entry name" value="Winged helix-like DNA-binding domain superfamily/Winged helix DNA-binding domain"/>
    <property type="match status" value="1"/>
</dbReference>
<name>A0A8J6M1Z1_9FIRM</name>
<evidence type="ECO:0000313" key="5">
    <source>
        <dbReference type="Proteomes" id="UP000602260"/>
    </source>
</evidence>
<dbReference type="PANTHER" id="PTHR16305:SF28">
    <property type="entry name" value="GUANYLATE CYCLASE DOMAIN-CONTAINING PROTEIN"/>
    <property type="match status" value="1"/>
</dbReference>
<keyword evidence="5" id="KW-1185">Reference proteome</keyword>
<gene>
    <name evidence="4" type="ORF">H8S55_10350</name>
</gene>
<evidence type="ECO:0000259" key="3">
    <source>
        <dbReference type="Pfam" id="PF13191"/>
    </source>
</evidence>
<comment type="caution">
    <text evidence="4">The sequence shown here is derived from an EMBL/GenBank/DDBJ whole genome shotgun (WGS) entry which is preliminary data.</text>
</comment>
<reference evidence="4" key="1">
    <citation type="submission" date="2020-08" db="EMBL/GenBank/DDBJ databases">
        <title>Genome public.</title>
        <authorList>
            <person name="Liu C."/>
            <person name="Sun Q."/>
        </authorList>
    </citation>
    <scope>NUCLEOTIDE SEQUENCE</scope>
    <source>
        <strain evidence="4">BX5</strain>
    </source>
</reference>
<dbReference type="SUPFAM" id="SSF52540">
    <property type="entry name" value="P-loop containing nucleoside triphosphate hydrolases"/>
    <property type="match status" value="1"/>
</dbReference>
<sequence>MPDDRVTLLGTPCVCRDGAVIHFPYRKAEGVFYYICVEKQTSRDELVSLFWSSCDENTGRKNLRQALFQIRRCLGDEVIILQGRNDLKLNQRVGLRTDWDAPDSDFALSRERFLDFFYLKDCPEFEAWVEQKREQQLTRSLTYIKRQLSDMAVCRNTARLQELVDVWKLWRPWDEEMVLTGMKCFAQTEKYDLGLKLYQEYADRLRSDLDEPPSHLAELMQQTLLHRKKLSSLRRPDARDSFFGRLVELQYIDERIFWFLNENTTRSVVIEGDVGVGKTALMDQVLKMNYGTDVLQLSSHCYGLESDLPVKSWRDLFLQLENLCEIGTIHLSEQGRELLSSILPLNTDWDAHGAEGTAALISNVLALFKELVNQWRIIMYFDSLQWMDPVSQLLMQRMMIEFGNDRIFLIATCRTGEEKNVRGMLLALQERNMIVSLPLNPFTEEETASIASKVLDEPITDDKAVHKLFLRTGGNPLALMETLNAIRQEGWNSDHSLPRIDMLIQLRLDRLTGQQRRVLDALSIQFEQADLEDLTVLTGLPPMELVDLLDQLLAVGLVVEQPWNRGVVYKFKQQFYKHYVYQRLAMGKRQLWHHTMAEYYDTQKTGRRWRVLLPYTIRHYECGGDPERAETLRKMQNVPESQVPAPPHPQ</sequence>
<evidence type="ECO:0000313" key="4">
    <source>
        <dbReference type="EMBL" id="MBC5717719.1"/>
    </source>
</evidence>
<dbReference type="Pfam" id="PF13191">
    <property type="entry name" value="AAA_16"/>
    <property type="match status" value="1"/>
</dbReference>
<dbReference type="AlphaFoldDB" id="A0A8J6M1Z1"/>
<protein>
    <submittedName>
        <fullName evidence="4">AAA family ATPase</fullName>
    </submittedName>
</protein>
<dbReference type="Proteomes" id="UP000602260">
    <property type="component" value="Unassembled WGS sequence"/>
</dbReference>
<dbReference type="GO" id="GO:0004016">
    <property type="term" value="F:adenylate cyclase activity"/>
    <property type="evidence" value="ECO:0007669"/>
    <property type="project" value="TreeGrafter"/>
</dbReference>
<dbReference type="InterPro" id="IPR027417">
    <property type="entry name" value="P-loop_NTPase"/>
</dbReference>
<dbReference type="EMBL" id="JACOPN010000007">
    <property type="protein sequence ID" value="MBC5717719.1"/>
    <property type="molecule type" value="Genomic_DNA"/>
</dbReference>
<organism evidence="4 5">
    <name type="scientific">Flintibacter faecis</name>
    <dbReference type="NCBI Taxonomy" id="2763047"/>
    <lineage>
        <taxon>Bacteria</taxon>
        <taxon>Bacillati</taxon>
        <taxon>Bacillota</taxon>
        <taxon>Clostridia</taxon>
        <taxon>Eubacteriales</taxon>
        <taxon>Flintibacter</taxon>
    </lineage>
</organism>
<keyword evidence="2" id="KW-0067">ATP-binding</keyword>
<dbReference type="PANTHER" id="PTHR16305">
    <property type="entry name" value="TESTICULAR SOLUBLE ADENYLYL CYCLASE"/>
    <property type="match status" value="1"/>
</dbReference>
<evidence type="ECO:0000256" key="2">
    <source>
        <dbReference type="ARBA" id="ARBA00022840"/>
    </source>
</evidence>
<dbReference type="GO" id="GO:0005524">
    <property type="term" value="F:ATP binding"/>
    <property type="evidence" value="ECO:0007669"/>
    <property type="project" value="UniProtKB-KW"/>
</dbReference>
<dbReference type="Gene3D" id="3.40.50.300">
    <property type="entry name" value="P-loop containing nucleotide triphosphate hydrolases"/>
    <property type="match status" value="1"/>
</dbReference>
<proteinExistence type="predicted"/>
<feature type="domain" description="Orc1-like AAA ATPase" evidence="3">
    <location>
        <begin position="260"/>
        <end position="399"/>
    </location>
</feature>
<dbReference type="InterPro" id="IPR041664">
    <property type="entry name" value="AAA_16"/>
</dbReference>
<dbReference type="InterPro" id="IPR036388">
    <property type="entry name" value="WH-like_DNA-bd_sf"/>
</dbReference>
<evidence type="ECO:0000256" key="1">
    <source>
        <dbReference type="ARBA" id="ARBA00022741"/>
    </source>
</evidence>
<accession>A0A8J6M1Z1</accession>
<keyword evidence="1" id="KW-0547">Nucleotide-binding</keyword>